<name>A0ABR7CJ05_9BACT</name>
<keyword evidence="1" id="KW-0732">Signal</keyword>
<dbReference type="Gene3D" id="2.40.128.200">
    <property type="match status" value="1"/>
</dbReference>
<keyword evidence="3" id="KW-0564">Palmitate</keyword>
<sequence>MIKNTIFMAVAALALCGCGQNGTKKTGQATGADRDGHDCIGSAGYQWSEARKDCIRPFEDGVKMLPTTQSDTGAVYAAYIVFSADSAQAELFLPGNEKTEVLDRRDLPGGGHAWNVEDDDTKNVRQADGHWVIEQRGNTIYVQDPYPINVVFDGTDGKTKKLYRIDVVFEPDLARVTLDGTVFDLTQYVTADGFGYKNDMMDLRGKGREATLTMRDGLILSLTERK</sequence>
<dbReference type="InterPro" id="IPR036328">
    <property type="entry name" value="MliC_sf"/>
</dbReference>
<evidence type="ECO:0000256" key="4">
    <source>
        <dbReference type="ARBA" id="ARBA00023288"/>
    </source>
</evidence>
<evidence type="ECO:0000313" key="6">
    <source>
        <dbReference type="EMBL" id="MBC5615643.1"/>
    </source>
</evidence>
<gene>
    <name evidence="6" type="ORF">H8S08_01235</name>
</gene>
<evidence type="ECO:0000259" key="5">
    <source>
        <dbReference type="Pfam" id="PF09864"/>
    </source>
</evidence>
<proteinExistence type="predicted"/>
<dbReference type="EMBL" id="JACOOK010000001">
    <property type="protein sequence ID" value="MBC5615643.1"/>
    <property type="molecule type" value="Genomic_DNA"/>
</dbReference>
<dbReference type="Pfam" id="PF09864">
    <property type="entry name" value="MliC"/>
    <property type="match status" value="1"/>
</dbReference>
<dbReference type="RefSeq" id="WP_118656978.1">
    <property type="nucleotide sequence ID" value="NZ_JACOOK010000001.1"/>
</dbReference>
<dbReference type="InterPro" id="IPR018660">
    <property type="entry name" value="MliC"/>
</dbReference>
<evidence type="ECO:0000256" key="3">
    <source>
        <dbReference type="ARBA" id="ARBA00023139"/>
    </source>
</evidence>
<evidence type="ECO:0000256" key="1">
    <source>
        <dbReference type="ARBA" id="ARBA00022729"/>
    </source>
</evidence>
<dbReference type="PROSITE" id="PS51257">
    <property type="entry name" value="PROKAR_LIPOPROTEIN"/>
    <property type="match status" value="1"/>
</dbReference>
<evidence type="ECO:0000256" key="2">
    <source>
        <dbReference type="ARBA" id="ARBA00023136"/>
    </source>
</evidence>
<keyword evidence="7" id="KW-1185">Reference proteome</keyword>
<dbReference type="SUPFAM" id="SSF141488">
    <property type="entry name" value="YdhA-like"/>
    <property type="match status" value="1"/>
</dbReference>
<keyword evidence="4" id="KW-0449">Lipoprotein</keyword>
<keyword evidence="2" id="KW-0472">Membrane</keyword>
<protein>
    <submittedName>
        <fullName evidence="6">MliC family protein</fullName>
    </submittedName>
</protein>
<reference evidence="6 7" key="1">
    <citation type="submission" date="2020-08" db="EMBL/GenBank/DDBJ databases">
        <title>Genome public.</title>
        <authorList>
            <person name="Liu C."/>
            <person name="Sun Q."/>
        </authorList>
    </citation>
    <scope>NUCLEOTIDE SEQUENCE [LARGE SCALE GENOMIC DNA]</scope>
    <source>
        <strain evidence="6 7">New-7</strain>
    </source>
</reference>
<organism evidence="6 7">
    <name type="scientific">Alistipes hominis</name>
    <dbReference type="NCBI Taxonomy" id="2763015"/>
    <lineage>
        <taxon>Bacteria</taxon>
        <taxon>Pseudomonadati</taxon>
        <taxon>Bacteroidota</taxon>
        <taxon>Bacteroidia</taxon>
        <taxon>Bacteroidales</taxon>
        <taxon>Rikenellaceae</taxon>
        <taxon>Alistipes</taxon>
    </lineage>
</organism>
<feature type="domain" description="C-type lysozyme inhibitor" evidence="5">
    <location>
        <begin position="164"/>
        <end position="216"/>
    </location>
</feature>
<dbReference type="Proteomes" id="UP000636891">
    <property type="component" value="Unassembled WGS sequence"/>
</dbReference>
<comment type="caution">
    <text evidence="6">The sequence shown here is derived from an EMBL/GenBank/DDBJ whole genome shotgun (WGS) entry which is preliminary data.</text>
</comment>
<evidence type="ECO:0000313" key="7">
    <source>
        <dbReference type="Proteomes" id="UP000636891"/>
    </source>
</evidence>
<accession>A0ABR7CJ05</accession>